<gene>
    <name evidence="1" type="ORF">BHV66_08700</name>
</gene>
<dbReference type="Proteomes" id="UP000187417">
    <property type="component" value="Unassembled WGS sequence"/>
</dbReference>
<dbReference type="STRING" id="28117.BHV66_08700"/>
<accession>A0A1Q6F459</accession>
<dbReference type="AlphaFoldDB" id="A0A1Q6F459"/>
<evidence type="ECO:0000313" key="1">
    <source>
        <dbReference type="EMBL" id="OKY93713.1"/>
    </source>
</evidence>
<evidence type="ECO:0000313" key="2">
    <source>
        <dbReference type="Proteomes" id="UP000187417"/>
    </source>
</evidence>
<proteinExistence type="predicted"/>
<reference evidence="1 2" key="1">
    <citation type="journal article" date="2016" name="Nat. Biotechnol.">
        <title>Measurement of bacterial replication rates in microbial communities.</title>
        <authorList>
            <person name="Brown C.T."/>
            <person name="Olm M.R."/>
            <person name="Thomas B.C."/>
            <person name="Banfield J.F."/>
        </authorList>
    </citation>
    <scope>NUCLEOTIDE SEQUENCE [LARGE SCALE GENOMIC DNA]</scope>
    <source>
        <strain evidence="1">CAG:67_53_122</strain>
    </source>
</reference>
<protein>
    <submittedName>
        <fullName evidence="1">Uncharacterized protein</fullName>
    </submittedName>
</protein>
<name>A0A1Q6F459_9BACT</name>
<sequence>MNGNEFRQELDIKKPKYLAKYYNLMETISNKGSVNGGDYIKFGPFFQTYMYAFMIGYHLGVCNPIKGSGETRDFAPISQWKPMEISDYVLMLVLSESDEKLGFKWSDLETMTDDQCRGAISAIVQRIEGYANAGLNYIQHKFDEEKDEFRSPMVFVNLLRELTMSKKED</sequence>
<dbReference type="EMBL" id="MNQH01000033">
    <property type="protein sequence ID" value="OKY93713.1"/>
    <property type="molecule type" value="Genomic_DNA"/>
</dbReference>
<comment type="caution">
    <text evidence="1">The sequence shown here is derived from an EMBL/GenBank/DDBJ whole genome shotgun (WGS) entry which is preliminary data.</text>
</comment>
<dbReference type="RefSeq" id="WP_148372252.1">
    <property type="nucleotide sequence ID" value="NZ_DAIPNV010000004.1"/>
</dbReference>
<organism evidence="1 2">
    <name type="scientific">Alistipes putredinis</name>
    <dbReference type="NCBI Taxonomy" id="28117"/>
    <lineage>
        <taxon>Bacteria</taxon>
        <taxon>Pseudomonadati</taxon>
        <taxon>Bacteroidota</taxon>
        <taxon>Bacteroidia</taxon>
        <taxon>Bacteroidales</taxon>
        <taxon>Rikenellaceae</taxon>
        <taxon>Alistipes</taxon>
    </lineage>
</organism>